<reference evidence="1" key="1">
    <citation type="submission" date="2020-04" db="EMBL/GenBank/DDBJ databases">
        <authorList>
            <person name="Chiriac C."/>
            <person name="Salcher M."/>
            <person name="Ghai R."/>
            <person name="Kavagutti S V."/>
        </authorList>
    </citation>
    <scope>NUCLEOTIDE SEQUENCE</scope>
</reference>
<sequence length="183" mass="18909">MAYINASSALTRVKLFIIKDADATTPGSPVEADFMTAVSASTGAITLTTSNGPIVVPGLQDVTINNANGSFRWKQLDQGGENVITTNATNSLSGNFVLDPATFWGAGAGALATNDGIFKLSNDRTQVAFLIAPEGVVDKTVLLGTGFISALAPTVSADSPVWVSPITIEVNGDFIKFNSTLAV</sequence>
<accession>A0A6J5NJ21</accession>
<gene>
    <name evidence="1" type="ORF">UFOVP700_26</name>
</gene>
<name>A0A6J5NJ21_9CAUD</name>
<dbReference type="EMBL" id="LR796671">
    <property type="protein sequence ID" value="CAB4158702.1"/>
    <property type="molecule type" value="Genomic_DNA"/>
</dbReference>
<proteinExistence type="predicted"/>
<organism evidence="1">
    <name type="scientific">uncultured Caudovirales phage</name>
    <dbReference type="NCBI Taxonomy" id="2100421"/>
    <lineage>
        <taxon>Viruses</taxon>
        <taxon>Duplodnaviria</taxon>
        <taxon>Heunggongvirae</taxon>
        <taxon>Uroviricota</taxon>
        <taxon>Caudoviricetes</taxon>
        <taxon>Peduoviridae</taxon>
        <taxon>Maltschvirus</taxon>
        <taxon>Maltschvirus maltsch</taxon>
    </lineage>
</organism>
<protein>
    <submittedName>
        <fullName evidence="1">Uncharacterized protein</fullName>
    </submittedName>
</protein>
<evidence type="ECO:0000313" key="1">
    <source>
        <dbReference type="EMBL" id="CAB4158702.1"/>
    </source>
</evidence>